<evidence type="ECO:0000313" key="2">
    <source>
        <dbReference type="Proteomes" id="UP000183567"/>
    </source>
</evidence>
<comment type="caution">
    <text evidence="1">The sequence shown here is derived from an EMBL/GenBank/DDBJ whole genome shotgun (WGS) entry which is preliminary data.</text>
</comment>
<dbReference type="EMBL" id="LVVM01005183">
    <property type="protein sequence ID" value="OJA11203.1"/>
    <property type="molecule type" value="Genomic_DNA"/>
</dbReference>
<dbReference type="AlphaFoldDB" id="A0A1J8PTV8"/>
<proteinExistence type="predicted"/>
<organism evidence="1 2">
    <name type="scientific">Rhizopogon vesiculosus</name>
    <dbReference type="NCBI Taxonomy" id="180088"/>
    <lineage>
        <taxon>Eukaryota</taxon>
        <taxon>Fungi</taxon>
        <taxon>Dikarya</taxon>
        <taxon>Basidiomycota</taxon>
        <taxon>Agaricomycotina</taxon>
        <taxon>Agaricomycetes</taxon>
        <taxon>Agaricomycetidae</taxon>
        <taxon>Boletales</taxon>
        <taxon>Suillineae</taxon>
        <taxon>Rhizopogonaceae</taxon>
        <taxon>Rhizopogon</taxon>
    </lineage>
</organism>
<evidence type="ECO:0000313" key="1">
    <source>
        <dbReference type="EMBL" id="OJA11203.1"/>
    </source>
</evidence>
<name>A0A1J8PTV8_9AGAM</name>
<keyword evidence="2" id="KW-1185">Reference proteome</keyword>
<accession>A0A1J8PTV8</accession>
<dbReference type="Proteomes" id="UP000183567">
    <property type="component" value="Unassembled WGS sequence"/>
</dbReference>
<reference evidence="1 2" key="1">
    <citation type="submission" date="2016-03" db="EMBL/GenBank/DDBJ databases">
        <title>Comparative genomics of the ectomycorrhizal sister species Rhizopogon vinicolor and Rhizopogon vesiculosus (Basidiomycota: Boletales) reveals a divergence of the mating type B locus.</title>
        <authorList>
            <person name="Mujic A.B."/>
            <person name="Kuo A."/>
            <person name="Tritt A."/>
            <person name="Lipzen A."/>
            <person name="Chen C."/>
            <person name="Johnson J."/>
            <person name="Sharma A."/>
            <person name="Barry K."/>
            <person name="Grigoriev I.V."/>
            <person name="Spatafora J.W."/>
        </authorList>
    </citation>
    <scope>NUCLEOTIDE SEQUENCE [LARGE SCALE GENOMIC DNA]</scope>
    <source>
        <strain evidence="1 2">AM-OR11-056</strain>
    </source>
</reference>
<protein>
    <submittedName>
        <fullName evidence="1">Uncharacterized protein</fullName>
    </submittedName>
</protein>
<sequence length="90" mass="10113">MITLEMVTLWSFVFKSCNLDPPMFVRSAKMRDILSVPAQFSTAPPGSLSVAALLLLDLRTVLEIDTNFIFKFSKTSPMHQVPMDFASCIR</sequence>
<gene>
    <name evidence="1" type="ORF">AZE42_13804</name>
</gene>